<reference evidence="2" key="1">
    <citation type="submission" date="2022-11" db="EMBL/GenBank/DDBJ databases">
        <title>Draft genome sequence of Hoeflea poritis E7-10 and Hoeflea prorocentri PM5-8, separated from scleractinian coral Porites lutea and marine dinoflagellate.</title>
        <authorList>
            <person name="Zhang G."/>
            <person name="Wei Q."/>
            <person name="Cai L."/>
        </authorList>
    </citation>
    <scope>NUCLEOTIDE SEQUENCE</scope>
    <source>
        <strain evidence="2">PM5-8</strain>
    </source>
</reference>
<sequence>MRRAALCLCILAVSLPAHALSRYATPTLTCARIQAILKEENAAILRYPSPRIADLTLYDIYVSNGRFCSNGEVGVTTYVPAKDTRQCRVMECRQRTSDENR</sequence>
<evidence type="ECO:0000313" key="3">
    <source>
        <dbReference type="Proteomes" id="UP001151234"/>
    </source>
</evidence>
<comment type="caution">
    <text evidence="2">The sequence shown here is derived from an EMBL/GenBank/DDBJ whole genome shotgun (WGS) entry which is preliminary data.</text>
</comment>
<feature type="signal peptide" evidence="1">
    <location>
        <begin position="1"/>
        <end position="19"/>
    </location>
</feature>
<gene>
    <name evidence="2" type="ORF">OQ273_06585</name>
</gene>
<proteinExistence type="predicted"/>
<dbReference type="RefSeq" id="WP_267989674.1">
    <property type="nucleotide sequence ID" value="NZ_JAPJZI010000001.1"/>
</dbReference>
<feature type="chain" id="PRO_5040887540" evidence="1">
    <location>
        <begin position="20"/>
        <end position="101"/>
    </location>
</feature>
<evidence type="ECO:0000313" key="2">
    <source>
        <dbReference type="EMBL" id="MDA5398238.1"/>
    </source>
</evidence>
<accession>A0A9X3UGL6</accession>
<dbReference type="Proteomes" id="UP001151234">
    <property type="component" value="Unassembled WGS sequence"/>
</dbReference>
<evidence type="ECO:0000256" key="1">
    <source>
        <dbReference type="SAM" id="SignalP"/>
    </source>
</evidence>
<organism evidence="2 3">
    <name type="scientific">Hoeflea prorocentri</name>
    <dbReference type="NCBI Taxonomy" id="1922333"/>
    <lineage>
        <taxon>Bacteria</taxon>
        <taxon>Pseudomonadati</taxon>
        <taxon>Pseudomonadota</taxon>
        <taxon>Alphaproteobacteria</taxon>
        <taxon>Hyphomicrobiales</taxon>
        <taxon>Rhizobiaceae</taxon>
        <taxon>Hoeflea</taxon>
    </lineage>
</organism>
<keyword evidence="1" id="KW-0732">Signal</keyword>
<dbReference type="EMBL" id="JAPJZI010000001">
    <property type="protein sequence ID" value="MDA5398238.1"/>
    <property type="molecule type" value="Genomic_DNA"/>
</dbReference>
<protein>
    <submittedName>
        <fullName evidence="2">Uncharacterized protein</fullName>
    </submittedName>
</protein>
<dbReference type="AlphaFoldDB" id="A0A9X3UGL6"/>
<name>A0A9X3UGL6_9HYPH</name>
<keyword evidence="3" id="KW-1185">Reference proteome</keyword>